<gene>
    <name evidence="1" type="ORF">BAR1_05050</name>
</gene>
<dbReference type="KEGG" id="pamo:BAR1_05050"/>
<organism evidence="1 2">
    <name type="scientific">Profundibacter amoris</name>
    <dbReference type="NCBI Taxonomy" id="2171755"/>
    <lineage>
        <taxon>Bacteria</taxon>
        <taxon>Pseudomonadati</taxon>
        <taxon>Pseudomonadota</taxon>
        <taxon>Alphaproteobacteria</taxon>
        <taxon>Rhodobacterales</taxon>
        <taxon>Paracoccaceae</taxon>
        <taxon>Profundibacter</taxon>
    </lineage>
</organism>
<keyword evidence="2" id="KW-1185">Reference proteome</keyword>
<protein>
    <submittedName>
        <fullName evidence="1">Uncharacterized protein</fullName>
    </submittedName>
</protein>
<reference evidence="1 2" key="1">
    <citation type="submission" date="2018-09" db="EMBL/GenBank/DDBJ databases">
        <title>Profundibacter amoris BAR1 gen. nov., sp. nov., a new member of the Roseobacter clade isolated at Lokis Castle Vent Field on the Arctic Mid-Oceanic Ridge.</title>
        <authorList>
            <person name="Le Moine Bauer S."/>
            <person name="Sjoeberg A.G."/>
            <person name="L'Haridon S."/>
            <person name="Stokke R."/>
            <person name="Roalkvam I."/>
            <person name="Steen I.H."/>
            <person name="Dahle H."/>
        </authorList>
    </citation>
    <scope>NUCLEOTIDE SEQUENCE [LARGE SCALE GENOMIC DNA]</scope>
    <source>
        <strain evidence="1 2">BAR1</strain>
    </source>
</reference>
<dbReference type="SUPFAM" id="SSF110296">
    <property type="entry name" value="Oligoxyloglucan reducing end-specific cellobiohydrolase"/>
    <property type="match status" value="1"/>
</dbReference>
<dbReference type="EMBL" id="CP032125">
    <property type="protein sequence ID" value="AXX97352.1"/>
    <property type="molecule type" value="Genomic_DNA"/>
</dbReference>
<accession>A0A347UES4</accession>
<dbReference type="AlphaFoldDB" id="A0A347UES4"/>
<dbReference type="InterPro" id="IPR011049">
    <property type="entry name" value="Serralysin-like_metalloprot_C"/>
</dbReference>
<dbReference type="SUPFAM" id="SSF101967">
    <property type="entry name" value="Adhesin YadA, collagen-binding domain"/>
    <property type="match status" value="2"/>
</dbReference>
<sequence>MAQNGVKTNDLPSLSSFDSLVGNDAATTGLVPVANIASTMKADPSFAALSPSRSFDTQSKLQADASMSYLPGSSNHVAAGDRLQSRDGKLFEVAPANAIDYDLKTIGGIALYYVPSPHTGFGQLQSPVYEARVQSANAPAIITSFGGLLYGYFGGRIYSKSGEASAWVEVCLAPDSSEIVALEPMADGEVVAVTSTSIQKSSGWGAGAVTWTSKASVTGGTAVYLPYSTAGSDGVRMIVGEYATGGPAAGWENSQKVWATQDSGATWQAVYDAASLYPSGFGDTHIHGCCYDKWQDVFFVIEGHTSSMGIYWNADPFASPAGWTRIEKGPLGAVRSEGQPTCIVPTDNGIVLASDAPEQGIWGIQRGATPADMQVHWIWEWPGGRGGTLGFGLCHARDPRTGIVYLGYNHNHVADSYNPLAVFASDGLSGGQVWAGGPSTVPTSGNSNDISRIAVTPWGTIEAEVSAAAEVGAKRISGRITANTGWSASHDPGGVLGGSREGTIGNERAMAAGDGSLASANGATAVGPVAKALHAASTAVGAGAKTVGVNSTAVGRSAQADVSGFAGGYLTKAGPNSVVISSNVDLSAMSGISGVGANLVITKDNVVGVGASVNVTNSWGVCIGSFSKSTGLAGTVLGHASEANHAYSTVIGKGVISTAPYQVKFGDQHLQLSPPTSAPGVPALGDFNVWAHDLGGGAGELRFKGNDGTEYKISMTAV</sequence>
<name>A0A347UES4_9RHOB</name>
<evidence type="ECO:0000313" key="1">
    <source>
        <dbReference type="EMBL" id="AXX97352.1"/>
    </source>
</evidence>
<dbReference type="Gene3D" id="2.150.10.10">
    <property type="entry name" value="Serralysin-like metalloprotease, C-terminal"/>
    <property type="match status" value="2"/>
</dbReference>
<dbReference type="Proteomes" id="UP000261704">
    <property type="component" value="Chromosome"/>
</dbReference>
<proteinExistence type="predicted"/>
<evidence type="ECO:0000313" key="2">
    <source>
        <dbReference type="Proteomes" id="UP000261704"/>
    </source>
</evidence>